<name>R0KCN5_ANAPL</name>
<evidence type="ECO:0000313" key="2">
    <source>
        <dbReference type="EMBL" id="EOB08141.1"/>
    </source>
</evidence>
<protein>
    <submittedName>
        <fullName evidence="2">Uncharacterized protein</fullName>
    </submittedName>
</protein>
<feature type="compositionally biased region" description="Polar residues" evidence="1">
    <location>
        <begin position="765"/>
        <end position="779"/>
    </location>
</feature>
<feature type="region of interest" description="Disordered" evidence="1">
    <location>
        <begin position="298"/>
        <end position="329"/>
    </location>
</feature>
<feature type="region of interest" description="Disordered" evidence="1">
    <location>
        <begin position="248"/>
        <end position="273"/>
    </location>
</feature>
<dbReference type="EMBL" id="KB742473">
    <property type="protein sequence ID" value="EOB08141.1"/>
    <property type="molecule type" value="Genomic_DNA"/>
</dbReference>
<feature type="region of interest" description="Disordered" evidence="1">
    <location>
        <begin position="758"/>
        <end position="786"/>
    </location>
</feature>
<feature type="compositionally biased region" description="Basic and acidic residues" evidence="1">
    <location>
        <begin position="252"/>
        <end position="263"/>
    </location>
</feature>
<feature type="compositionally biased region" description="Low complexity" evidence="1">
    <location>
        <begin position="77"/>
        <end position="86"/>
    </location>
</feature>
<evidence type="ECO:0000256" key="1">
    <source>
        <dbReference type="SAM" id="MobiDB-lite"/>
    </source>
</evidence>
<feature type="region of interest" description="Disordered" evidence="1">
    <location>
        <begin position="701"/>
        <end position="737"/>
    </location>
</feature>
<feature type="compositionally biased region" description="Basic and acidic residues" evidence="1">
    <location>
        <begin position="306"/>
        <end position="315"/>
    </location>
</feature>
<sequence>MASCRCTYPAAAAPAVPAAHIQRNCYTAKAVIIKSKISAVMGSKGEKSGHQVSKTQHYRQAIASTSEQVSDKQFKPSSHSSHQESSLPAGTSQTVWSRCYEYNISKLIWHLCKIWQSYPINRSGRDVVVTDKSSNTSSAPSSSPRLAMGLHQPIPACCHQPHCSLQEPEKRPGLIPDTPETQDKEYFTPTAEVFAASINTGRCTAALQQPPPPPPAMDLSTPLLSSHGPRACISQQRAETGNSEHVYCPAHSSHESHQQRDRSGYGSAENKQIKAPRGCKVLNENEYWEVTRKRGEPPFYKPFSSRKSDACHDKSGSPVRSSPGAEQVADPQLPVRALEQPALVVPGELGREGNLSLVEVLEPSKGIRCLQITTGTGDCPMSPVCLNQCISLHYKSLLRIELPQQSKSMNSSTALKYITVAAISTYSHKQHSRLLLTLNFLLSCAPQNEHLKEFKKLLFTIETAAISCWYKAQQESDYGNSNDIYISTYACAWCPYTHDPELVEKIREMFFALIFTGTVSVGTHLLTLLSMQNQVNVYLPADLMPSLLQIMSGNDAAHPLLTVRWSNTKIASQSTGHECKTHWVVHSKALDTSVRTDTLGHIKAPASPNVSSISCKQTAREEQEQNKHLCTSPSTSVSCNTPSDISRRLSPSYYSSTLYYYVAHKVKAPGKKHSKSRAQLSAVTACSHKAARVLSRRHTCYTSVHSSRTGEKRSLQPRPPQTQRTREVSSKRGKPGAKRAFSCREACISVQGMGPACSMRGLREPTQSPPKSNRGQQKAHSAPREELRYVCSTGFHELSLH</sequence>
<dbReference type="AlphaFoldDB" id="R0KCN5"/>
<organism evidence="2 3">
    <name type="scientific">Anas platyrhynchos</name>
    <name type="common">Mallard</name>
    <name type="synonym">Anas boschas</name>
    <dbReference type="NCBI Taxonomy" id="8839"/>
    <lineage>
        <taxon>Eukaryota</taxon>
        <taxon>Metazoa</taxon>
        <taxon>Chordata</taxon>
        <taxon>Craniata</taxon>
        <taxon>Vertebrata</taxon>
        <taxon>Euteleostomi</taxon>
        <taxon>Archelosauria</taxon>
        <taxon>Archosauria</taxon>
        <taxon>Dinosauria</taxon>
        <taxon>Saurischia</taxon>
        <taxon>Theropoda</taxon>
        <taxon>Coelurosauria</taxon>
        <taxon>Aves</taxon>
        <taxon>Neognathae</taxon>
        <taxon>Galloanserae</taxon>
        <taxon>Anseriformes</taxon>
        <taxon>Anatidae</taxon>
        <taxon>Anatinae</taxon>
        <taxon>Anas</taxon>
    </lineage>
</organism>
<reference evidence="3" key="1">
    <citation type="journal article" date="2013" name="Nat. Genet.">
        <title>The duck genome and transcriptome provide insight into an avian influenza virus reservoir species.</title>
        <authorList>
            <person name="Huang Y."/>
            <person name="Li Y."/>
            <person name="Burt D.W."/>
            <person name="Chen H."/>
            <person name="Zhang Y."/>
            <person name="Qian W."/>
            <person name="Kim H."/>
            <person name="Gan S."/>
            <person name="Zhao Y."/>
            <person name="Li J."/>
            <person name="Yi K."/>
            <person name="Feng H."/>
            <person name="Zhu P."/>
            <person name="Li B."/>
            <person name="Liu Q."/>
            <person name="Fairley S."/>
            <person name="Magor K.E."/>
            <person name="Du Z."/>
            <person name="Hu X."/>
            <person name="Goodman L."/>
            <person name="Tafer H."/>
            <person name="Vignal A."/>
            <person name="Lee T."/>
            <person name="Kim K.W."/>
            <person name="Sheng Z."/>
            <person name="An Y."/>
            <person name="Searle S."/>
            <person name="Herrero J."/>
            <person name="Groenen M.A."/>
            <person name="Crooijmans R.P."/>
            <person name="Faraut T."/>
            <person name="Cai Q."/>
            <person name="Webster R.G."/>
            <person name="Aldridge J.R."/>
            <person name="Warren W.C."/>
            <person name="Bartschat S."/>
            <person name="Kehr S."/>
            <person name="Marz M."/>
            <person name="Stadler P.F."/>
            <person name="Smith J."/>
            <person name="Kraus R.H."/>
            <person name="Zhao Y."/>
            <person name="Ren L."/>
            <person name="Fei J."/>
            <person name="Morisson M."/>
            <person name="Kaiser P."/>
            <person name="Griffin D.K."/>
            <person name="Rao M."/>
            <person name="Pitel F."/>
            <person name="Wang J."/>
            <person name="Li N."/>
        </authorList>
    </citation>
    <scope>NUCLEOTIDE SEQUENCE [LARGE SCALE GENOMIC DNA]</scope>
</reference>
<proteinExistence type="predicted"/>
<dbReference type="Proteomes" id="UP000296049">
    <property type="component" value="Unassembled WGS sequence"/>
</dbReference>
<evidence type="ECO:0000313" key="3">
    <source>
        <dbReference type="Proteomes" id="UP000296049"/>
    </source>
</evidence>
<accession>R0KCN5</accession>
<gene>
    <name evidence="2" type="ORF">Anapl_04691</name>
</gene>
<keyword evidence="3" id="KW-1185">Reference proteome</keyword>
<feature type="region of interest" description="Disordered" evidence="1">
    <location>
        <begin position="43"/>
        <end position="89"/>
    </location>
</feature>